<feature type="compositionally biased region" description="Polar residues" evidence="5">
    <location>
        <begin position="205"/>
        <end position="226"/>
    </location>
</feature>
<proteinExistence type="predicted"/>
<feature type="compositionally biased region" description="Low complexity" evidence="5">
    <location>
        <begin position="82"/>
        <end position="105"/>
    </location>
</feature>
<protein>
    <submittedName>
        <fullName evidence="6">DEBR0S4_03444g1_1</fullName>
    </submittedName>
</protein>
<dbReference type="PANTHER" id="PTHR13408">
    <property type="entry name" value="DNA-DIRECTED RNA POLYMERASE III"/>
    <property type="match status" value="1"/>
</dbReference>
<keyword evidence="7" id="KW-1185">Reference proteome</keyword>
<dbReference type="Proteomes" id="UP000478008">
    <property type="component" value="Unassembled WGS sequence"/>
</dbReference>
<dbReference type="EMBL" id="CABFWN010000004">
    <property type="protein sequence ID" value="VUG18830.1"/>
    <property type="molecule type" value="Genomic_DNA"/>
</dbReference>
<evidence type="ECO:0000256" key="4">
    <source>
        <dbReference type="ARBA" id="ARBA00023242"/>
    </source>
</evidence>
<dbReference type="PANTHER" id="PTHR13408:SF0">
    <property type="entry name" value="DNA-DIRECTED RNA POLYMERASE III SUBUNIT RPC4"/>
    <property type="match status" value="1"/>
</dbReference>
<evidence type="ECO:0000313" key="6">
    <source>
        <dbReference type="EMBL" id="VUG18830.1"/>
    </source>
</evidence>
<dbReference type="InterPro" id="IPR007811">
    <property type="entry name" value="RPC4"/>
</dbReference>
<feature type="compositionally biased region" description="Basic residues" evidence="5">
    <location>
        <begin position="16"/>
        <end position="31"/>
    </location>
</feature>
<accession>A0A7D9D024</accession>
<feature type="compositionally biased region" description="Basic and acidic residues" evidence="5">
    <location>
        <begin position="1"/>
        <end position="10"/>
    </location>
</feature>
<feature type="region of interest" description="Disordered" evidence="5">
    <location>
        <begin position="131"/>
        <end position="159"/>
    </location>
</feature>
<keyword evidence="2" id="KW-0240">DNA-directed RNA polymerase</keyword>
<evidence type="ECO:0000313" key="7">
    <source>
        <dbReference type="Proteomes" id="UP000478008"/>
    </source>
</evidence>
<dbReference type="Pfam" id="PF05132">
    <property type="entry name" value="RNA_pol_Rpc4"/>
    <property type="match status" value="1"/>
</dbReference>
<keyword evidence="4" id="KW-0539">Nucleus</keyword>
<dbReference type="GO" id="GO:0005666">
    <property type="term" value="C:RNA polymerase III complex"/>
    <property type="evidence" value="ECO:0007669"/>
    <property type="project" value="InterPro"/>
</dbReference>
<evidence type="ECO:0000256" key="2">
    <source>
        <dbReference type="ARBA" id="ARBA00022478"/>
    </source>
</evidence>
<organism evidence="6 7">
    <name type="scientific">Dekkera bruxellensis</name>
    <name type="common">Brettanomyces custersii</name>
    <dbReference type="NCBI Taxonomy" id="5007"/>
    <lineage>
        <taxon>Eukaryota</taxon>
        <taxon>Fungi</taxon>
        <taxon>Dikarya</taxon>
        <taxon>Ascomycota</taxon>
        <taxon>Saccharomycotina</taxon>
        <taxon>Pichiomycetes</taxon>
        <taxon>Pichiales</taxon>
        <taxon>Pichiaceae</taxon>
        <taxon>Brettanomyces</taxon>
    </lineage>
</organism>
<evidence type="ECO:0000256" key="3">
    <source>
        <dbReference type="ARBA" id="ARBA00023163"/>
    </source>
</evidence>
<feature type="region of interest" description="Disordered" evidence="5">
    <location>
        <begin position="1"/>
        <end position="106"/>
    </location>
</feature>
<dbReference type="AlphaFoldDB" id="A0A7D9D024"/>
<feature type="compositionally biased region" description="Basic and acidic residues" evidence="5">
    <location>
        <begin position="193"/>
        <end position="204"/>
    </location>
</feature>
<feature type="compositionally biased region" description="Basic residues" evidence="5">
    <location>
        <begin position="48"/>
        <end position="68"/>
    </location>
</feature>
<feature type="compositionally biased region" description="Basic and acidic residues" evidence="5">
    <location>
        <begin position="373"/>
        <end position="386"/>
    </location>
</feature>
<keyword evidence="3" id="KW-0804">Transcription</keyword>
<evidence type="ECO:0000256" key="1">
    <source>
        <dbReference type="ARBA" id="ARBA00004123"/>
    </source>
</evidence>
<evidence type="ECO:0000256" key="5">
    <source>
        <dbReference type="SAM" id="MobiDB-lite"/>
    </source>
</evidence>
<reference evidence="6 7" key="1">
    <citation type="submission" date="2019-07" db="EMBL/GenBank/DDBJ databases">
        <authorList>
            <person name="Friedrich A."/>
            <person name="Schacherer J."/>
        </authorList>
    </citation>
    <scope>NUCLEOTIDE SEQUENCE [LARGE SCALE GENOMIC DNA]</scope>
</reference>
<comment type="subcellular location">
    <subcellularLocation>
        <location evidence="1">Nucleus</location>
    </subcellularLocation>
</comment>
<dbReference type="GO" id="GO:0042797">
    <property type="term" value="P:tRNA transcription by RNA polymerase III"/>
    <property type="evidence" value="ECO:0007669"/>
    <property type="project" value="TreeGrafter"/>
</dbReference>
<sequence>MSDINRRLDSISRPSKSSHKLKFRPKVVARKPKSERDSHITTPGINRKALRAHQQKRRFMPNKGRSNKKYRDTTIVSAGPLSAGAVSMGSVGSSSMRSKSISPVSDLVAKLRQRDDKSKLKIEMKSDSAALGGAGMLYGDEDEEDDNSAQAKDGDLKINMGEELKFSPEDLKYFPVRAKRVQHREPGEEDEPDKTVKTEFRRETSVISSKENSATPAPVSDRNTPELTADGEESAKQQAESIDAISEAQKRYERESLMEDYSTIVKFMKKVEIDDGEKKEESHLLDTENAEKEDDGVKVKTEHDGGDLEAKEGDETKKEVKQEQKPLPGCMFVQFPALLPEFEDAGAESGKSKVAVKIEDGEKSSKQEAASRILRERGAEKTEKQKKLPRGIIGKLRYHKSGKVSMKIGNVIFDVMRGAPGNFRQDIVGIDKNNTKCYDLGSVDEVVIAAPKL</sequence>
<dbReference type="GO" id="GO:0003677">
    <property type="term" value="F:DNA binding"/>
    <property type="evidence" value="ECO:0007669"/>
    <property type="project" value="InterPro"/>
</dbReference>
<feature type="region of interest" description="Disordered" evidence="5">
    <location>
        <begin position="275"/>
        <end position="323"/>
    </location>
</feature>
<feature type="region of interest" description="Disordered" evidence="5">
    <location>
        <begin position="175"/>
        <end position="247"/>
    </location>
</feature>
<feature type="region of interest" description="Disordered" evidence="5">
    <location>
        <begin position="358"/>
        <end position="386"/>
    </location>
</feature>
<gene>
    <name evidence="6" type="ORF">DEBR0S4_03444G</name>
</gene>
<name>A0A7D9D024_DEKBR</name>